<feature type="signal peptide" evidence="1">
    <location>
        <begin position="1"/>
        <end position="18"/>
    </location>
</feature>
<dbReference type="AlphaFoldDB" id="A0AAN5C9R1"/>
<evidence type="ECO:0000313" key="2">
    <source>
        <dbReference type="EMBL" id="GMR34114.1"/>
    </source>
</evidence>
<dbReference type="EMBL" id="BTRK01000001">
    <property type="protein sequence ID" value="GMR34114.1"/>
    <property type="molecule type" value="Genomic_DNA"/>
</dbReference>
<name>A0AAN5C9R1_9BILA</name>
<evidence type="ECO:0008006" key="4">
    <source>
        <dbReference type="Google" id="ProtNLM"/>
    </source>
</evidence>
<accession>A0AAN5C9R1</accession>
<keyword evidence="1" id="KW-0732">Signal</keyword>
<organism evidence="2 3">
    <name type="scientific">Pristionchus mayeri</name>
    <dbReference type="NCBI Taxonomy" id="1317129"/>
    <lineage>
        <taxon>Eukaryota</taxon>
        <taxon>Metazoa</taxon>
        <taxon>Ecdysozoa</taxon>
        <taxon>Nematoda</taxon>
        <taxon>Chromadorea</taxon>
        <taxon>Rhabditida</taxon>
        <taxon>Rhabditina</taxon>
        <taxon>Diplogasteromorpha</taxon>
        <taxon>Diplogasteroidea</taxon>
        <taxon>Neodiplogasteridae</taxon>
        <taxon>Pristionchus</taxon>
    </lineage>
</organism>
<keyword evidence="3" id="KW-1185">Reference proteome</keyword>
<comment type="caution">
    <text evidence="2">The sequence shown here is derived from an EMBL/GenBank/DDBJ whole genome shotgun (WGS) entry which is preliminary data.</text>
</comment>
<evidence type="ECO:0000313" key="3">
    <source>
        <dbReference type="Proteomes" id="UP001328107"/>
    </source>
</evidence>
<dbReference type="Proteomes" id="UP001328107">
    <property type="component" value="Unassembled WGS sequence"/>
</dbReference>
<evidence type="ECO:0000256" key="1">
    <source>
        <dbReference type="SAM" id="SignalP"/>
    </source>
</evidence>
<feature type="chain" id="PRO_5042841621" description="TIL domain-containing protein" evidence="1">
    <location>
        <begin position="19"/>
        <end position="84"/>
    </location>
</feature>
<feature type="non-terminal residue" evidence="2">
    <location>
        <position position="1"/>
    </location>
</feature>
<reference evidence="3" key="1">
    <citation type="submission" date="2022-10" db="EMBL/GenBank/DDBJ databases">
        <title>Genome assembly of Pristionchus species.</title>
        <authorList>
            <person name="Yoshida K."/>
            <person name="Sommer R.J."/>
        </authorList>
    </citation>
    <scope>NUCLEOTIDE SEQUENCE [LARGE SCALE GENOMIC DNA]</scope>
    <source>
        <strain evidence="3">RS5460</strain>
    </source>
</reference>
<gene>
    <name evidence="2" type="ORF">PMAYCL1PPCAC_04309</name>
</gene>
<protein>
    <recommendedName>
        <fullName evidence="4">TIL domain-containing protein</fullName>
    </recommendedName>
</protein>
<proteinExistence type="predicted"/>
<sequence length="84" mass="9257">QLLALLVFLPAFAAVVYDAAEERYAKKVVITRYCTDICLDKCEAIEDKNGTLTCAVPPCPALPCDSGCVKRCINAQKFLPHWLP</sequence>